<dbReference type="AlphaFoldDB" id="A0A212JHE8"/>
<evidence type="ECO:0000313" key="1">
    <source>
        <dbReference type="EMBL" id="SBV98879.1"/>
    </source>
</evidence>
<gene>
    <name evidence="1" type="ORF">KM92DES2_11114</name>
</gene>
<accession>A0A212JHE8</accession>
<name>A0A212JHE8_9BACT</name>
<organism evidence="1">
    <name type="scientific">uncultured Desulfovibrio sp</name>
    <dbReference type="NCBI Taxonomy" id="167968"/>
    <lineage>
        <taxon>Bacteria</taxon>
        <taxon>Pseudomonadati</taxon>
        <taxon>Thermodesulfobacteriota</taxon>
        <taxon>Desulfovibrionia</taxon>
        <taxon>Desulfovibrionales</taxon>
        <taxon>Desulfovibrionaceae</taxon>
        <taxon>Desulfovibrio</taxon>
        <taxon>environmental samples</taxon>
    </lineage>
</organism>
<reference evidence="1" key="1">
    <citation type="submission" date="2016-04" db="EMBL/GenBank/DDBJ databases">
        <authorList>
            <person name="Evans L.H."/>
            <person name="Alamgir A."/>
            <person name="Owens N."/>
            <person name="Weber N.D."/>
            <person name="Virtaneva K."/>
            <person name="Barbian K."/>
            <person name="Babar A."/>
            <person name="Rosenke K."/>
        </authorList>
    </citation>
    <scope>NUCLEOTIDE SEQUENCE</scope>
    <source>
        <strain evidence="1">92-2</strain>
    </source>
</reference>
<sequence length="92" mass="9870">MGAHLARCCRRGVCFLLAAAFYLELTGLGTHCAGLAACLASEIIQKPCPRDLPGQGFSFQGDAVPRAFICLSDTASEHQVLVRTRMVRGMSQ</sequence>
<proteinExistence type="predicted"/>
<protein>
    <submittedName>
        <fullName evidence="1">Uncharacterized protein</fullName>
    </submittedName>
</protein>
<dbReference type="EMBL" id="FLUP01000001">
    <property type="protein sequence ID" value="SBV98879.1"/>
    <property type="molecule type" value="Genomic_DNA"/>
</dbReference>